<dbReference type="EMBL" id="ML995813">
    <property type="protein sequence ID" value="KAF2772770.1"/>
    <property type="molecule type" value="Genomic_DNA"/>
</dbReference>
<accession>A0A6G1LJH7</accession>
<keyword evidence="2" id="KW-1185">Reference proteome</keyword>
<evidence type="ECO:0000313" key="1">
    <source>
        <dbReference type="EMBL" id="KAF2772770.1"/>
    </source>
</evidence>
<sequence>MSRLGPDTTLACGTRGGQYSRLQKTTSCRRRPQPRLHLLDTIEERHRLRANKPMLPMDLTTPANTILATWRATLRATRLCVLGHRTFAYDIWIREFCARWRTPATQLEMSTKLTCRASRASIHTIKSGQISLPRYHAFQGYEETMPLARTRAN</sequence>
<organism evidence="1 2">
    <name type="scientific">Teratosphaeria nubilosa</name>
    <dbReference type="NCBI Taxonomy" id="161662"/>
    <lineage>
        <taxon>Eukaryota</taxon>
        <taxon>Fungi</taxon>
        <taxon>Dikarya</taxon>
        <taxon>Ascomycota</taxon>
        <taxon>Pezizomycotina</taxon>
        <taxon>Dothideomycetes</taxon>
        <taxon>Dothideomycetidae</taxon>
        <taxon>Mycosphaerellales</taxon>
        <taxon>Teratosphaeriaceae</taxon>
        <taxon>Teratosphaeria</taxon>
    </lineage>
</organism>
<reference evidence="1" key="1">
    <citation type="journal article" date="2020" name="Stud. Mycol.">
        <title>101 Dothideomycetes genomes: a test case for predicting lifestyles and emergence of pathogens.</title>
        <authorList>
            <person name="Haridas S."/>
            <person name="Albert R."/>
            <person name="Binder M."/>
            <person name="Bloem J."/>
            <person name="Labutti K."/>
            <person name="Salamov A."/>
            <person name="Andreopoulos B."/>
            <person name="Baker S."/>
            <person name="Barry K."/>
            <person name="Bills G."/>
            <person name="Bluhm B."/>
            <person name="Cannon C."/>
            <person name="Castanera R."/>
            <person name="Culley D."/>
            <person name="Daum C."/>
            <person name="Ezra D."/>
            <person name="Gonzalez J."/>
            <person name="Henrissat B."/>
            <person name="Kuo A."/>
            <person name="Liang C."/>
            <person name="Lipzen A."/>
            <person name="Lutzoni F."/>
            <person name="Magnuson J."/>
            <person name="Mondo S."/>
            <person name="Nolan M."/>
            <person name="Ohm R."/>
            <person name="Pangilinan J."/>
            <person name="Park H.-J."/>
            <person name="Ramirez L."/>
            <person name="Alfaro M."/>
            <person name="Sun H."/>
            <person name="Tritt A."/>
            <person name="Yoshinaga Y."/>
            <person name="Zwiers L.-H."/>
            <person name="Turgeon B."/>
            <person name="Goodwin S."/>
            <person name="Spatafora J."/>
            <person name="Crous P."/>
            <person name="Grigoriev I."/>
        </authorList>
    </citation>
    <scope>NUCLEOTIDE SEQUENCE</scope>
    <source>
        <strain evidence="1">CBS 116005</strain>
    </source>
</reference>
<proteinExistence type="predicted"/>
<dbReference type="AlphaFoldDB" id="A0A6G1LJH7"/>
<protein>
    <submittedName>
        <fullName evidence="1">Uncharacterized protein</fullName>
    </submittedName>
</protein>
<name>A0A6G1LJH7_9PEZI</name>
<gene>
    <name evidence="1" type="ORF">EJ03DRAFT_170179</name>
</gene>
<dbReference type="Proteomes" id="UP000799436">
    <property type="component" value="Unassembled WGS sequence"/>
</dbReference>
<evidence type="ECO:0000313" key="2">
    <source>
        <dbReference type="Proteomes" id="UP000799436"/>
    </source>
</evidence>